<gene>
    <name evidence="7" type="ORF">IEO21_07940</name>
</gene>
<sequence>MIAGQFALVASQLLLMEASKFWVMCLGRLFEGISSAIILVAGLALICDRTPDKDIGGTGHVSSGIHAAAMTRHAGQLGVAMVGLPLGALVGPPVGGALYARWGYRAPFIFTILFTLVDFAGRVLIIEPPAEIGQRDDEEHNSKSDIALAATQELPSLAAAAPGHLDLQIIETVSDPSIPAPHVLARKAPELSLLGVMVRLLSSSRTLVSLSVAFLCSFAFSAADVTLPLRLQAVWGLSASRVGIVFIAAIVPTLIWFLTDRVGPAWVAAALLFAGIPWWGALTRTFSLAFFIASFAIENFFIAAVVSPVTAELASITRTMDGVGYAHSYGTFNIIFGLGNAGKNITSPDVHRHAELTGSASPAGAIVGGQIYSHSSAGWPIICYINVGLLTFTLAVTAAFLEERPLVLRAWDLLRGRRQGLKAGEAAPGPDVALGHQMSL</sequence>
<keyword evidence="4 6" id="KW-1133">Transmembrane helix</keyword>
<evidence type="ECO:0000256" key="1">
    <source>
        <dbReference type="ARBA" id="ARBA00004141"/>
    </source>
</evidence>
<feature type="transmembrane region" description="Helical" evidence="6">
    <location>
        <begin position="265"/>
        <end position="282"/>
    </location>
</feature>
<evidence type="ECO:0000256" key="3">
    <source>
        <dbReference type="ARBA" id="ARBA00022692"/>
    </source>
</evidence>
<dbReference type="Proteomes" id="UP000639403">
    <property type="component" value="Unassembled WGS sequence"/>
</dbReference>
<feature type="transmembrane region" description="Helical" evidence="6">
    <location>
        <begin position="77"/>
        <end position="100"/>
    </location>
</feature>
<feature type="transmembrane region" description="Helical" evidence="6">
    <location>
        <begin position="106"/>
        <end position="125"/>
    </location>
</feature>
<evidence type="ECO:0000313" key="7">
    <source>
        <dbReference type="EMBL" id="KAF9808221.1"/>
    </source>
</evidence>
<evidence type="ECO:0000256" key="2">
    <source>
        <dbReference type="ARBA" id="ARBA00022448"/>
    </source>
</evidence>
<accession>A0A8H7NX53</accession>
<dbReference type="InterPro" id="IPR011701">
    <property type="entry name" value="MFS"/>
</dbReference>
<keyword evidence="5 6" id="KW-0472">Membrane</keyword>
<feature type="transmembrane region" description="Helical" evidence="6">
    <location>
        <begin position="28"/>
        <end position="47"/>
    </location>
</feature>
<evidence type="ECO:0000256" key="5">
    <source>
        <dbReference type="ARBA" id="ARBA00023136"/>
    </source>
</evidence>
<keyword evidence="3 6" id="KW-0812">Transmembrane</keyword>
<feature type="transmembrane region" description="Helical" evidence="6">
    <location>
        <begin position="288"/>
        <end position="311"/>
    </location>
</feature>
<evidence type="ECO:0000313" key="8">
    <source>
        <dbReference type="Proteomes" id="UP000639403"/>
    </source>
</evidence>
<organism evidence="7 8">
    <name type="scientific">Rhodonia placenta</name>
    <dbReference type="NCBI Taxonomy" id="104341"/>
    <lineage>
        <taxon>Eukaryota</taxon>
        <taxon>Fungi</taxon>
        <taxon>Dikarya</taxon>
        <taxon>Basidiomycota</taxon>
        <taxon>Agaricomycotina</taxon>
        <taxon>Agaricomycetes</taxon>
        <taxon>Polyporales</taxon>
        <taxon>Adustoporiaceae</taxon>
        <taxon>Rhodonia</taxon>
    </lineage>
</organism>
<reference evidence="7" key="2">
    <citation type="journal article" name="Front. Microbiol.">
        <title>Degradative Capacity of Two Strains of Rhodonia placenta: From Phenotype to Genotype.</title>
        <authorList>
            <person name="Kolle M."/>
            <person name="Horta M.A.C."/>
            <person name="Nowrousian M."/>
            <person name="Ohm R.A."/>
            <person name="Benz J.P."/>
            <person name="Pilgard A."/>
        </authorList>
    </citation>
    <scope>NUCLEOTIDE SEQUENCE</scope>
    <source>
        <strain evidence="7">FPRL280</strain>
    </source>
</reference>
<dbReference type="Pfam" id="PF07690">
    <property type="entry name" value="MFS_1"/>
    <property type="match status" value="1"/>
</dbReference>
<feature type="transmembrane region" description="Helical" evidence="6">
    <location>
        <begin position="381"/>
        <end position="401"/>
    </location>
</feature>
<dbReference type="InterPro" id="IPR050930">
    <property type="entry name" value="MFS_Vesicular_Transporter"/>
</dbReference>
<proteinExistence type="predicted"/>
<comment type="subcellular location">
    <subcellularLocation>
        <location evidence="1">Membrane</location>
        <topology evidence="1">Multi-pass membrane protein</topology>
    </subcellularLocation>
</comment>
<dbReference type="PANTHER" id="PTHR23506:SF23">
    <property type="entry name" value="GH10249P"/>
    <property type="match status" value="1"/>
</dbReference>
<name>A0A8H7NX53_9APHY</name>
<keyword evidence="2" id="KW-0813">Transport</keyword>
<dbReference type="InterPro" id="IPR036259">
    <property type="entry name" value="MFS_trans_sf"/>
</dbReference>
<feature type="transmembrane region" description="Helical" evidence="6">
    <location>
        <begin position="207"/>
        <end position="227"/>
    </location>
</feature>
<dbReference type="EMBL" id="JADOXO010000248">
    <property type="protein sequence ID" value="KAF9808221.1"/>
    <property type="molecule type" value="Genomic_DNA"/>
</dbReference>
<comment type="caution">
    <text evidence="7">The sequence shown here is derived from an EMBL/GenBank/DDBJ whole genome shotgun (WGS) entry which is preliminary data.</text>
</comment>
<dbReference type="GO" id="GO:0022857">
    <property type="term" value="F:transmembrane transporter activity"/>
    <property type="evidence" value="ECO:0007669"/>
    <property type="project" value="InterPro"/>
</dbReference>
<dbReference type="PANTHER" id="PTHR23506">
    <property type="entry name" value="GH10249P"/>
    <property type="match status" value="1"/>
</dbReference>
<protein>
    <recommendedName>
        <fullName evidence="9">Major facilitator superfamily (MFS) profile domain-containing protein</fullName>
    </recommendedName>
</protein>
<dbReference type="Gene3D" id="1.20.1250.20">
    <property type="entry name" value="MFS general substrate transporter like domains"/>
    <property type="match status" value="2"/>
</dbReference>
<evidence type="ECO:0008006" key="9">
    <source>
        <dbReference type="Google" id="ProtNLM"/>
    </source>
</evidence>
<dbReference type="AlphaFoldDB" id="A0A8H7NX53"/>
<feature type="transmembrane region" description="Helical" evidence="6">
    <location>
        <begin position="233"/>
        <end position="258"/>
    </location>
</feature>
<reference evidence="7" key="1">
    <citation type="submission" date="2020-11" db="EMBL/GenBank/DDBJ databases">
        <authorList>
            <person name="Koelle M."/>
            <person name="Horta M.A.C."/>
            <person name="Nowrousian M."/>
            <person name="Ohm R.A."/>
            <person name="Benz P."/>
            <person name="Pilgard A."/>
        </authorList>
    </citation>
    <scope>NUCLEOTIDE SEQUENCE</scope>
    <source>
        <strain evidence="7">FPRL280</strain>
    </source>
</reference>
<evidence type="ECO:0000256" key="4">
    <source>
        <dbReference type="ARBA" id="ARBA00022989"/>
    </source>
</evidence>
<dbReference type="GO" id="GO:0016020">
    <property type="term" value="C:membrane"/>
    <property type="evidence" value="ECO:0007669"/>
    <property type="project" value="UniProtKB-SubCell"/>
</dbReference>
<dbReference type="SUPFAM" id="SSF103473">
    <property type="entry name" value="MFS general substrate transporter"/>
    <property type="match status" value="1"/>
</dbReference>
<evidence type="ECO:0000256" key="6">
    <source>
        <dbReference type="SAM" id="Phobius"/>
    </source>
</evidence>